<sequence>MVSPLRTAFTRAVRQSASSPFVASQLRQYSSQRPPSATGTFYKTFTRPVAKTALLAVFVYQLVYYGWTRLESDEIKADRQGE</sequence>
<dbReference type="GeneID" id="87813824"/>
<dbReference type="RefSeq" id="XP_062637170.1">
    <property type="nucleotide sequence ID" value="XM_062777211.1"/>
</dbReference>
<evidence type="ECO:0000313" key="2">
    <source>
        <dbReference type="Proteomes" id="UP001302676"/>
    </source>
</evidence>
<evidence type="ECO:0000313" key="1">
    <source>
        <dbReference type="EMBL" id="KAK4143799.1"/>
    </source>
</evidence>
<dbReference type="Proteomes" id="UP001302676">
    <property type="component" value="Unassembled WGS sequence"/>
</dbReference>
<comment type="caution">
    <text evidence="1">The sequence shown here is derived from an EMBL/GenBank/DDBJ whole genome shotgun (WGS) entry which is preliminary data.</text>
</comment>
<reference evidence="1" key="1">
    <citation type="journal article" date="2023" name="Mol. Phylogenet. Evol.">
        <title>Genome-scale phylogeny and comparative genomics of the fungal order Sordariales.</title>
        <authorList>
            <person name="Hensen N."/>
            <person name="Bonometti L."/>
            <person name="Westerberg I."/>
            <person name="Brannstrom I.O."/>
            <person name="Guillou S."/>
            <person name="Cros-Aarteil S."/>
            <person name="Calhoun S."/>
            <person name="Haridas S."/>
            <person name="Kuo A."/>
            <person name="Mondo S."/>
            <person name="Pangilinan J."/>
            <person name="Riley R."/>
            <person name="LaButti K."/>
            <person name="Andreopoulos B."/>
            <person name="Lipzen A."/>
            <person name="Chen C."/>
            <person name="Yan M."/>
            <person name="Daum C."/>
            <person name="Ng V."/>
            <person name="Clum A."/>
            <person name="Steindorff A."/>
            <person name="Ohm R.A."/>
            <person name="Martin F."/>
            <person name="Silar P."/>
            <person name="Natvig D.O."/>
            <person name="Lalanne C."/>
            <person name="Gautier V."/>
            <person name="Ament-Velasquez S.L."/>
            <person name="Kruys A."/>
            <person name="Hutchinson M.I."/>
            <person name="Powell A.J."/>
            <person name="Barry K."/>
            <person name="Miller A.N."/>
            <person name="Grigoriev I.V."/>
            <person name="Debuchy R."/>
            <person name="Gladieux P."/>
            <person name="Hiltunen Thoren M."/>
            <person name="Johannesson H."/>
        </authorList>
    </citation>
    <scope>NUCLEOTIDE SEQUENCE</scope>
    <source>
        <strain evidence="1">CBS 141.50</strain>
    </source>
</reference>
<name>A0AAN6ZN49_9PEZI</name>
<reference evidence="1" key="2">
    <citation type="submission" date="2023-05" db="EMBL/GenBank/DDBJ databases">
        <authorList>
            <consortium name="Lawrence Berkeley National Laboratory"/>
            <person name="Steindorff A."/>
            <person name="Hensen N."/>
            <person name="Bonometti L."/>
            <person name="Westerberg I."/>
            <person name="Brannstrom I.O."/>
            <person name="Guillou S."/>
            <person name="Cros-Aarteil S."/>
            <person name="Calhoun S."/>
            <person name="Haridas S."/>
            <person name="Kuo A."/>
            <person name="Mondo S."/>
            <person name="Pangilinan J."/>
            <person name="Riley R."/>
            <person name="Labutti K."/>
            <person name="Andreopoulos B."/>
            <person name="Lipzen A."/>
            <person name="Chen C."/>
            <person name="Yanf M."/>
            <person name="Daum C."/>
            <person name="Ng V."/>
            <person name="Clum A."/>
            <person name="Ohm R."/>
            <person name="Martin F."/>
            <person name="Silar P."/>
            <person name="Natvig D."/>
            <person name="Lalanne C."/>
            <person name="Gautier V."/>
            <person name="Ament-Velasquez S.L."/>
            <person name="Kruys A."/>
            <person name="Hutchinson M.I."/>
            <person name="Powell A.J."/>
            <person name="Barry K."/>
            <person name="Miller A.N."/>
            <person name="Grigoriev I.V."/>
            <person name="Debuchy R."/>
            <person name="Gladieux P."/>
            <person name="Thoren M.H."/>
            <person name="Johannesson H."/>
        </authorList>
    </citation>
    <scope>NUCLEOTIDE SEQUENCE</scope>
    <source>
        <strain evidence="1">CBS 141.50</strain>
    </source>
</reference>
<proteinExistence type="predicted"/>
<accession>A0AAN6ZN49</accession>
<keyword evidence="2" id="KW-1185">Reference proteome</keyword>
<gene>
    <name evidence="1" type="ORF">C8A04DRAFT_12081</name>
</gene>
<dbReference type="AlphaFoldDB" id="A0AAN6ZN49"/>
<organism evidence="1 2">
    <name type="scientific">Dichotomopilus funicola</name>
    <dbReference type="NCBI Taxonomy" id="1934379"/>
    <lineage>
        <taxon>Eukaryota</taxon>
        <taxon>Fungi</taxon>
        <taxon>Dikarya</taxon>
        <taxon>Ascomycota</taxon>
        <taxon>Pezizomycotina</taxon>
        <taxon>Sordariomycetes</taxon>
        <taxon>Sordariomycetidae</taxon>
        <taxon>Sordariales</taxon>
        <taxon>Chaetomiaceae</taxon>
        <taxon>Dichotomopilus</taxon>
    </lineage>
</organism>
<protein>
    <submittedName>
        <fullName evidence="1">Uncharacterized protein</fullName>
    </submittedName>
</protein>
<dbReference type="EMBL" id="MU853583">
    <property type="protein sequence ID" value="KAK4143799.1"/>
    <property type="molecule type" value="Genomic_DNA"/>
</dbReference>